<gene>
    <name evidence="1" type="ORF">Vadar_018865</name>
</gene>
<proteinExistence type="predicted"/>
<dbReference type="Proteomes" id="UP000828048">
    <property type="component" value="Chromosome 8"/>
</dbReference>
<keyword evidence="2" id="KW-1185">Reference proteome</keyword>
<name>A0ACB7YFQ3_9ERIC</name>
<accession>A0ACB7YFQ3</accession>
<comment type="caution">
    <text evidence="1">The sequence shown here is derived from an EMBL/GenBank/DDBJ whole genome shotgun (WGS) entry which is preliminary data.</text>
</comment>
<dbReference type="EMBL" id="CM037158">
    <property type="protein sequence ID" value="KAH7851959.1"/>
    <property type="molecule type" value="Genomic_DNA"/>
</dbReference>
<sequence length="352" mass="39586">MKGSSKKMVKPKGGFDKSSKKGKTHKEGEDNRSSKKKGDIPEVLGKEFWFRAPYLGGVDKFWHVAREFRVTGKGPPNLFLGAPEVVVSGDEVDPIAVYRFGIEKGEYPFSTVQCKFQSVRIYETWTGEILGDPGFHELLKTAQVYIAIASSLRTNVSRDKSWVDVMISRWCSVTHTFLATWGEFTPTLEDVCHLMRLNAMGEVNPSLDLTAKQQEILEALQNSKDLFTTIKSGYQEGVYVPPSWRDKKHAKNSFSGWILYWYRDFGPVRKDDLRDEVPGIGFKKVGYLAAFLTLWLSLHVFLSPPEGGIDPGLFKIATILSTGRSVPLAPLFLRTLYRRLDLIAPAARLSKG</sequence>
<evidence type="ECO:0000313" key="1">
    <source>
        <dbReference type="EMBL" id="KAH7851959.1"/>
    </source>
</evidence>
<organism evidence="1 2">
    <name type="scientific">Vaccinium darrowii</name>
    <dbReference type="NCBI Taxonomy" id="229202"/>
    <lineage>
        <taxon>Eukaryota</taxon>
        <taxon>Viridiplantae</taxon>
        <taxon>Streptophyta</taxon>
        <taxon>Embryophyta</taxon>
        <taxon>Tracheophyta</taxon>
        <taxon>Spermatophyta</taxon>
        <taxon>Magnoliopsida</taxon>
        <taxon>eudicotyledons</taxon>
        <taxon>Gunneridae</taxon>
        <taxon>Pentapetalae</taxon>
        <taxon>asterids</taxon>
        <taxon>Ericales</taxon>
        <taxon>Ericaceae</taxon>
        <taxon>Vaccinioideae</taxon>
        <taxon>Vaccinieae</taxon>
        <taxon>Vaccinium</taxon>
    </lineage>
</organism>
<reference evidence="1 2" key="1">
    <citation type="journal article" date="2021" name="Hortic Res">
        <title>High-quality reference genome and annotation aids understanding of berry development for evergreen blueberry (Vaccinium darrowii).</title>
        <authorList>
            <person name="Yu J."/>
            <person name="Hulse-Kemp A.M."/>
            <person name="Babiker E."/>
            <person name="Staton M."/>
        </authorList>
    </citation>
    <scope>NUCLEOTIDE SEQUENCE [LARGE SCALE GENOMIC DNA]</scope>
    <source>
        <strain evidence="2">cv. NJ 8807/NJ 8810</strain>
        <tissue evidence="1">Young leaf</tissue>
    </source>
</reference>
<protein>
    <submittedName>
        <fullName evidence="1">Uncharacterized protein</fullName>
    </submittedName>
</protein>
<evidence type="ECO:0000313" key="2">
    <source>
        <dbReference type="Proteomes" id="UP000828048"/>
    </source>
</evidence>